<dbReference type="InterPro" id="IPR027417">
    <property type="entry name" value="P-loop_NTPase"/>
</dbReference>
<accession>A0A166BFR0</accession>
<evidence type="ECO:0000259" key="1">
    <source>
        <dbReference type="Pfam" id="PF13614"/>
    </source>
</evidence>
<dbReference type="Proteomes" id="UP000077428">
    <property type="component" value="Unassembled WGS sequence"/>
</dbReference>
<dbReference type="GO" id="GO:0016787">
    <property type="term" value="F:hydrolase activity"/>
    <property type="evidence" value="ECO:0007669"/>
    <property type="project" value="UniProtKB-KW"/>
</dbReference>
<dbReference type="PANTHER" id="PTHR13696:SF52">
    <property type="entry name" value="PARA FAMILY PROTEIN CT_582"/>
    <property type="match status" value="1"/>
</dbReference>
<proteinExistence type="predicted"/>
<name>A0A166BFR0_METOA</name>
<gene>
    <name evidence="2" type="primary">soj</name>
    <name evidence="2" type="ORF">MBORA_07740</name>
</gene>
<dbReference type="Pfam" id="PF13614">
    <property type="entry name" value="AAA_31"/>
    <property type="match status" value="1"/>
</dbReference>
<dbReference type="CDD" id="cd02042">
    <property type="entry name" value="ParAB_family"/>
    <property type="match status" value="1"/>
</dbReference>
<organism evidence="2 3">
    <name type="scientific">Methanobrevibacter oralis</name>
    <dbReference type="NCBI Taxonomy" id="66851"/>
    <lineage>
        <taxon>Archaea</taxon>
        <taxon>Methanobacteriati</taxon>
        <taxon>Methanobacteriota</taxon>
        <taxon>Methanomada group</taxon>
        <taxon>Methanobacteria</taxon>
        <taxon>Methanobacteriales</taxon>
        <taxon>Methanobacteriaceae</taxon>
        <taxon>Methanobrevibacter</taxon>
    </lineage>
</organism>
<dbReference type="OrthoDB" id="36110at2157"/>
<evidence type="ECO:0000313" key="3">
    <source>
        <dbReference type="Proteomes" id="UP000077428"/>
    </source>
</evidence>
<dbReference type="STRING" id="66851.MBORA_07740"/>
<dbReference type="PANTHER" id="PTHR13696">
    <property type="entry name" value="P-LOOP CONTAINING NUCLEOSIDE TRIPHOSPHATE HYDROLASE"/>
    <property type="match status" value="1"/>
</dbReference>
<dbReference type="InterPro" id="IPR050678">
    <property type="entry name" value="DNA_Partitioning_ATPase"/>
</dbReference>
<dbReference type="FunFam" id="3.40.50.300:FF:000285">
    <property type="entry name" value="Sporulation initiation inhibitor Soj"/>
    <property type="match status" value="1"/>
</dbReference>
<feature type="domain" description="AAA" evidence="1">
    <location>
        <begin position="3"/>
        <end position="174"/>
    </location>
</feature>
<protein>
    <submittedName>
        <fullName evidence="2">Sporulation initiation inhibitor protein Soj</fullName>
        <ecNumber evidence="2">3.6.-.-</ecNumber>
    </submittedName>
</protein>
<sequence length="282" mass="31037">MSEVIAVMNQKGGCGKTTTVVNTATSLAVIGKSVLVVDMDPQANATTSFGIDKTTIENTIYDALIGDINVKKATIPTFIKNLFIIPSNISLSGAGIELSQKENYHIVLRDTLKDIVPLFDYVFIDLPPSLGVITVNALVASDSVLIPIQAEYYALEGVADLINTIKLVEKRLRSPTPIKGILLTLYDRRTRLSKDVYKELKKYFEKSNLLFKTIIPRNIRLAEAPSFGKPCLIYDRDSVGTKAYLKLAKEILERDSSIDSTQYYSKSSGETLKREAGGHLNG</sequence>
<dbReference type="PATRIC" id="fig|66851.6.peg.849"/>
<comment type="caution">
    <text evidence="2">The sequence shown here is derived from an EMBL/GenBank/DDBJ whole genome shotgun (WGS) entry which is preliminary data.</text>
</comment>
<dbReference type="Gene3D" id="3.40.50.300">
    <property type="entry name" value="P-loop containing nucleotide triphosphate hydrolases"/>
    <property type="match status" value="1"/>
</dbReference>
<dbReference type="EC" id="3.6.-.-" evidence="2"/>
<dbReference type="InterPro" id="IPR025669">
    <property type="entry name" value="AAA_dom"/>
</dbReference>
<reference evidence="3" key="1">
    <citation type="journal article" date="2016" name="Genome Announc.">
        <title>Draft Genome Sequences of Methanobrevibacter curvatus DSM11111, Methanobrevibacter cuticularis DSM11139, Methanobrevibacter filiformis DSM11501, and Methanobrevibacter oralis DSM7256.</title>
        <authorList>
            <person name="Poehlein A."/>
            <person name="Seedorf H."/>
        </authorList>
    </citation>
    <scope>NUCLEOTIDE SEQUENCE [LARGE SCALE GENOMIC DNA]</scope>
    <source>
        <strain evidence="3">DSM 7256 / JCM 30027 / ZR</strain>
    </source>
</reference>
<dbReference type="SUPFAM" id="SSF52540">
    <property type="entry name" value="P-loop containing nucleoside triphosphate hydrolases"/>
    <property type="match status" value="1"/>
</dbReference>
<keyword evidence="2" id="KW-0378">Hydrolase</keyword>
<dbReference type="AlphaFoldDB" id="A0A166BFR0"/>
<evidence type="ECO:0000313" key="2">
    <source>
        <dbReference type="EMBL" id="KZX13288.1"/>
    </source>
</evidence>
<dbReference type="EMBL" id="LWMU01000054">
    <property type="protein sequence ID" value="KZX13288.1"/>
    <property type="molecule type" value="Genomic_DNA"/>
</dbReference>
<keyword evidence="3" id="KW-1185">Reference proteome</keyword>